<evidence type="ECO:0000313" key="5">
    <source>
        <dbReference type="Proteomes" id="UP000237350"/>
    </source>
</evidence>
<dbReference type="Pfam" id="PF00011">
    <property type="entry name" value="HSP20"/>
    <property type="match status" value="1"/>
</dbReference>
<dbReference type="SUPFAM" id="SSF49764">
    <property type="entry name" value="HSP20-like chaperones"/>
    <property type="match status" value="1"/>
</dbReference>
<dbReference type="PANTHER" id="PTHR11527">
    <property type="entry name" value="HEAT-SHOCK PROTEIN 20 FAMILY MEMBER"/>
    <property type="match status" value="1"/>
</dbReference>
<dbReference type="InterPro" id="IPR031107">
    <property type="entry name" value="Small_HSP"/>
</dbReference>
<dbReference type="InterPro" id="IPR008978">
    <property type="entry name" value="HSP20-like_chaperone"/>
</dbReference>
<accession>A0A2S4JHT6</accession>
<gene>
    <name evidence="4" type="ORF">AU468_10895</name>
</gene>
<dbReference type="CDD" id="cd06464">
    <property type="entry name" value="ACD_sHsps-like"/>
    <property type="match status" value="1"/>
</dbReference>
<sequence length="144" mass="16125">MTVAGGDGTMLDSFDRLFSSVFGSTPGWDTFKPAVDVRAEEKEYLVEVDLPGISEDQIDVHVEDGLLVIASRKEERNLNKAEGDQDGSRYVLRERRVGEFYRSFSLPKDADPEKIHAAYRNGVLSVTLPKKPEAKPRQIKITRG</sequence>
<keyword evidence="5" id="KW-1185">Reference proteome</keyword>
<evidence type="ECO:0000259" key="3">
    <source>
        <dbReference type="PROSITE" id="PS01031"/>
    </source>
</evidence>
<proteinExistence type="inferred from homology"/>
<organism evidence="4 5">
    <name type="scientific">Alkalispirochaeta sphaeroplastigenens</name>
    <dbReference type="NCBI Taxonomy" id="1187066"/>
    <lineage>
        <taxon>Bacteria</taxon>
        <taxon>Pseudomonadati</taxon>
        <taxon>Spirochaetota</taxon>
        <taxon>Spirochaetia</taxon>
        <taxon>Spirochaetales</taxon>
        <taxon>Spirochaetaceae</taxon>
        <taxon>Alkalispirochaeta</taxon>
    </lineage>
</organism>
<dbReference type="AlphaFoldDB" id="A0A2S4JHT6"/>
<dbReference type="Gene3D" id="2.60.40.790">
    <property type="match status" value="1"/>
</dbReference>
<evidence type="ECO:0000256" key="2">
    <source>
        <dbReference type="RuleBase" id="RU003616"/>
    </source>
</evidence>
<name>A0A2S4JHT6_9SPIO</name>
<reference evidence="5" key="1">
    <citation type="submission" date="2015-12" db="EMBL/GenBank/DDBJ databases">
        <authorList>
            <person name="Lodha T.D."/>
            <person name="Chintalapati S."/>
            <person name="Chintalapati V.R."/>
            <person name="Sravanthi T."/>
        </authorList>
    </citation>
    <scope>NUCLEOTIDE SEQUENCE [LARGE SCALE GENOMIC DNA]</scope>
    <source>
        <strain evidence="5">JC133</strain>
    </source>
</reference>
<feature type="domain" description="SHSP" evidence="3">
    <location>
        <begin position="26"/>
        <end position="144"/>
    </location>
</feature>
<dbReference type="PROSITE" id="PS01031">
    <property type="entry name" value="SHSP"/>
    <property type="match status" value="1"/>
</dbReference>
<evidence type="ECO:0000256" key="1">
    <source>
        <dbReference type="PROSITE-ProRule" id="PRU00285"/>
    </source>
</evidence>
<protein>
    <recommendedName>
        <fullName evidence="3">SHSP domain-containing protein</fullName>
    </recommendedName>
</protein>
<comment type="similarity">
    <text evidence="1 2">Belongs to the small heat shock protein (HSP20) family.</text>
</comment>
<dbReference type="InterPro" id="IPR002068">
    <property type="entry name" value="A-crystallin/Hsp20_dom"/>
</dbReference>
<dbReference type="EMBL" id="LPWH01000111">
    <property type="protein sequence ID" value="POQ99114.1"/>
    <property type="molecule type" value="Genomic_DNA"/>
</dbReference>
<comment type="caution">
    <text evidence="4">The sequence shown here is derived from an EMBL/GenBank/DDBJ whole genome shotgun (WGS) entry which is preliminary data.</text>
</comment>
<dbReference type="Proteomes" id="UP000237350">
    <property type="component" value="Unassembled WGS sequence"/>
</dbReference>
<evidence type="ECO:0000313" key="4">
    <source>
        <dbReference type="EMBL" id="POQ99114.1"/>
    </source>
</evidence>